<dbReference type="Proteomes" id="UP000499080">
    <property type="component" value="Unassembled WGS sequence"/>
</dbReference>
<reference evidence="1 2" key="1">
    <citation type="journal article" date="2019" name="Sci. Rep.">
        <title>Orb-weaving spider Araneus ventricosus genome elucidates the spidroin gene catalogue.</title>
        <authorList>
            <person name="Kono N."/>
            <person name="Nakamura H."/>
            <person name="Ohtoshi R."/>
            <person name="Moran D.A.P."/>
            <person name="Shinohara A."/>
            <person name="Yoshida Y."/>
            <person name="Fujiwara M."/>
            <person name="Mori M."/>
            <person name="Tomita M."/>
            <person name="Arakawa K."/>
        </authorList>
    </citation>
    <scope>NUCLEOTIDE SEQUENCE [LARGE SCALE GENOMIC DNA]</scope>
</reference>
<evidence type="ECO:0000313" key="1">
    <source>
        <dbReference type="EMBL" id="GBN97456.1"/>
    </source>
</evidence>
<comment type="caution">
    <text evidence="1">The sequence shown here is derived from an EMBL/GenBank/DDBJ whole genome shotgun (WGS) entry which is preliminary data.</text>
</comment>
<dbReference type="EMBL" id="BGPR01027179">
    <property type="protein sequence ID" value="GBN97456.1"/>
    <property type="molecule type" value="Genomic_DNA"/>
</dbReference>
<evidence type="ECO:0000313" key="2">
    <source>
        <dbReference type="Proteomes" id="UP000499080"/>
    </source>
</evidence>
<accession>A0A4Y2TDE5</accession>
<organism evidence="1 2">
    <name type="scientific">Araneus ventricosus</name>
    <name type="common">Orbweaver spider</name>
    <name type="synonym">Epeira ventricosa</name>
    <dbReference type="NCBI Taxonomy" id="182803"/>
    <lineage>
        <taxon>Eukaryota</taxon>
        <taxon>Metazoa</taxon>
        <taxon>Ecdysozoa</taxon>
        <taxon>Arthropoda</taxon>
        <taxon>Chelicerata</taxon>
        <taxon>Arachnida</taxon>
        <taxon>Araneae</taxon>
        <taxon>Araneomorphae</taxon>
        <taxon>Entelegynae</taxon>
        <taxon>Araneoidea</taxon>
        <taxon>Araneidae</taxon>
        <taxon>Araneus</taxon>
    </lineage>
</organism>
<keyword evidence="2" id="KW-1185">Reference proteome</keyword>
<protein>
    <submittedName>
        <fullName evidence="1">Uncharacterized protein</fullName>
    </submittedName>
</protein>
<name>A0A4Y2TDE5_ARAVE</name>
<proteinExistence type="predicted"/>
<gene>
    <name evidence="1" type="ORF">AVEN_215609_1</name>
</gene>
<dbReference type="AlphaFoldDB" id="A0A4Y2TDE5"/>
<sequence length="91" mass="10399">MGSLHVDIYGNEVADIWQKQARLNSVLASLTFEQNLFHQEKQRFESRRSCLCDWYGRQSQWLIGPCAVESDQTALSRFVSRPPQGVTPLAT</sequence>